<reference evidence="4 5" key="1">
    <citation type="submission" date="2021-04" db="EMBL/GenBank/DDBJ databases">
        <authorList>
            <person name="Pira H."/>
            <person name="Risdian C."/>
            <person name="Wink J."/>
        </authorList>
    </citation>
    <scope>NUCLEOTIDE SEQUENCE [LARGE SCALE GENOMIC DNA]</scope>
    <source>
        <strain evidence="4 5">WHA3</strain>
    </source>
</reference>
<evidence type="ECO:0000259" key="3">
    <source>
        <dbReference type="PROSITE" id="PS51898"/>
    </source>
</evidence>
<dbReference type="Proteomes" id="UP000722336">
    <property type="component" value="Unassembled WGS sequence"/>
</dbReference>
<organism evidence="4 5">
    <name type="scientific">Pacificimonas pallii</name>
    <dbReference type="NCBI Taxonomy" id="2827236"/>
    <lineage>
        <taxon>Bacteria</taxon>
        <taxon>Pseudomonadati</taxon>
        <taxon>Pseudomonadota</taxon>
        <taxon>Alphaproteobacteria</taxon>
        <taxon>Sphingomonadales</taxon>
        <taxon>Sphingosinicellaceae</taxon>
        <taxon>Pacificimonas</taxon>
    </lineage>
</organism>
<dbReference type="InterPro" id="IPR050808">
    <property type="entry name" value="Phage_Integrase"/>
</dbReference>
<proteinExistence type="inferred from homology"/>
<dbReference type="PROSITE" id="PS51898">
    <property type="entry name" value="TYR_RECOMBINASE"/>
    <property type="match status" value="1"/>
</dbReference>
<evidence type="ECO:0000313" key="5">
    <source>
        <dbReference type="Proteomes" id="UP000722336"/>
    </source>
</evidence>
<dbReference type="CDD" id="cd00796">
    <property type="entry name" value="INT_Rci_Hp1_C"/>
    <property type="match status" value="1"/>
</dbReference>
<comment type="similarity">
    <text evidence="1">Belongs to the 'phage' integrase family.</text>
</comment>
<protein>
    <submittedName>
        <fullName evidence="4">Site-specific integrase</fullName>
    </submittedName>
</protein>
<gene>
    <name evidence="4" type="ORF">KCG44_03610</name>
</gene>
<dbReference type="InterPro" id="IPR002104">
    <property type="entry name" value="Integrase_catalytic"/>
</dbReference>
<dbReference type="RefSeq" id="WP_218444262.1">
    <property type="nucleotide sequence ID" value="NZ_JAGSPA010000001.1"/>
</dbReference>
<dbReference type="InterPro" id="IPR025166">
    <property type="entry name" value="Integrase_DNA_bind_dom"/>
</dbReference>
<evidence type="ECO:0000256" key="2">
    <source>
        <dbReference type="ARBA" id="ARBA00022908"/>
    </source>
</evidence>
<name>A0ABS6SBS1_9SPHN</name>
<sequence length="444" mass="49258">MPKLTKRVIDALETRKKDYVVWDDELPGFGIRVFASGRRSYLIQYRANGRSRRYTIGIHGVWTPETARREARIQLGKVAQGDNPAEERLVERNAITVEELSAQYVDAMHAGLILGKGGRPKKPDTIYTDIGRINGHIVPLIGKRRVQDLTKANVTKMMNDIISGKTKAVRKTAKKRGKSILRGGRGTASRCVGLVGSMLTYAISMGIIEQNVAHGIRKPKDRVRDRRLSSSEFKTLGEILTKAEQTVELAPTVAITRLLALTGCRRSEIIKLKWREVDFEHSCLRLADSKEGASVRPVGLPVIEILEKRREKTPGEFVFPGTRGAEIFGSFPNHWNRMFSSSELADFTAHVLRHSFASLANDLGFTESTVAALVGHSTNSVTSKYIHSLDSVLITAADTVAGYVKGLLEGMEFKQTAQILDRRSRQIAISHFIDDARLVAVEAS</sequence>
<keyword evidence="5" id="KW-1185">Reference proteome</keyword>
<evidence type="ECO:0000256" key="1">
    <source>
        <dbReference type="ARBA" id="ARBA00008857"/>
    </source>
</evidence>
<keyword evidence="2" id="KW-0229">DNA integration</keyword>
<dbReference type="Pfam" id="PF00589">
    <property type="entry name" value="Phage_integrase"/>
    <property type="match status" value="1"/>
</dbReference>
<dbReference type="EMBL" id="JAGSPA010000001">
    <property type="protein sequence ID" value="MBV7255868.1"/>
    <property type="molecule type" value="Genomic_DNA"/>
</dbReference>
<accession>A0ABS6SBS1</accession>
<dbReference type="PANTHER" id="PTHR30629:SF2">
    <property type="entry name" value="PROPHAGE INTEGRASE INTS-RELATED"/>
    <property type="match status" value="1"/>
</dbReference>
<feature type="domain" description="Tyr recombinase" evidence="3">
    <location>
        <begin position="223"/>
        <end position="398"/>
    </location>
</feature>
<dbReference type="Pfam" id="PF13356">
    <property type="entry name" value="Arm-DNA-bind_3"/>
    <property type="match status" value="1"/>
</dbReference>
<evidence type="ECO:0000313" key="4">
    <source>
        <dbReference type="EMBL" id="MBV7255868.1"/>
    </source>
</evidence>
<comment type="caution">
    <text evidence="4">The sequence shown here is derived from an EMBL/GenBank/DDBJ whole genome shotgun (WGS) entry which is preliminary data.</text>
</comment>
<dbReference type="PANTHER" id="PTHR30629">
    <property type="entry name" value="PROPHAGE INTEGRASE"/>
    <property type="match status" value="1"/>
</dbReference>